<evidence type="ECO:0000256" key="3">
    <source>
        <dbReference type="ARBA" id="ARBA00022741"/>
    </source>
</evidence>
<dbReference type="Gene3D" id="3.40.50.300">
    <property type="entry name" value="P-loop containing nucleotide triphosphate hydrolases"/>
    <property type="match status" value="2"/>
</dbReference>
<reference evidence="14 15" key="1">
    <citation type="submission" date="2017-06" db="EMBL/GenBank/DDBJ databases">
        <title>Global population genomics of the pathogenic fungus Cryptococcus neoformans var. grubii.</title>
        <authorList>
            <person name="Cuomo C."/>
            <person name="Litvintseva A."/>
            <person name="Chen Y."/>
            <person name="Young S."/>
            <person name="Zeng Q."/>
            <person name="Chapman S."/>
            <person name="Gujja S."/>
            <person name="Saif S."/>
            <person name="Birren B."/>
        </authorList>
    </citation>
    <scope>NUCLEOTIDE SEQUENCE [LARGE SCALE GENOMIC DNA]</scope>
    <source>
        <strain evidence="14 15">Tu259-1</strain>
    </source>
</reference>
<proteinExistence type="inferred from homology"/>
<dbReference type="Gene3D" id="3.40.50.10810">
    <property type="entry name" value="Tandem AAA-ATPase domain"/>
    <property type="match status" value="1"/>
</dbReference>
<keyword evidence="5" id="KW-0378">Hydrolase</keyword>
<dbReference type="GO" id="GO:0008270">
    <property type="term" value="F:zinc ion binding"/>
    <property type="evidence" value="ECO:0007669"/>
    <property type="project" value="UniProtKB-KW"/>
</dbReference>
<evidence type="ECO:0000256" key="7">
    <source>
        <dbReference type="ARBA" id="ARBA00022833"/>
    </source>
</evidence>
<evidence type="ECO:0000313" key="14">
    <source>
        <dbReference type="EMBL" id="OXG27714.1"/>
    </source>
</evidence>
<keyword evidence="7" id="KW-0862">Zinc</keyword>
<dbReference type="SUPFAM" id="SSF52540">
    <property type="entry name" value="P-loop containing nucleoside triphosphate hydrolases"/>
    <property type="match status" value="2"/>
</dbReference>
<dbReference type="GO" id="GO:0005524">
    <property type="term" value="F:ATP binding"/>
    <property type="evidence" value="ECO:0007669"/>
    <property type="project" value="UniProtKB-KW"/>
</dbReference>
<dbReference type="InterPro" id="IPR038718">
    <property type="entry name" value="SNF2-like_sf"/>
</dbReference>
<feature type="compositionally biased region" description="Polar residues" evidence="10">
    <location>
        <begin position="233"/>
        <end position="268"/>
    </location>
</feature>
<protein>
    <recommendedName>
        <fullName evidence="16">DNA repair protein RAD5</fullName>
    </recommendedName>
</protein>
<keyword evidence="2" id="KW-0479">Metal-binding</keyword>
<feature type="compositionally biased region" description="Low complexity" evidence="10">
    <location>
        <begin position="170"/>
        <end position="183"/>
    </location>
</feature>
<evidence type="ECO:0000256" key="6">
    <source>
        <dbReference type="ARBA" id="ARBA00022806"/>
    </source>
</evidence>
<evidence type="ECO:0000256" key="8">
    <source>
        <dbReference type="ARBA" id="ARBA00022840"/>
    </source>
</evidence>
<dbReference type="PROSITE" id="PS51192">
    <property type="entry name" value="HELICASE_ATP_BIND_1"/>
    <property type="match status" value="1"/>
</dbReference>
<dbReference type="InterPro" id="IPR027370">
    <property type="entry name" value="Znf-RING_euk"/>
</dbReference>
<evidence type="ECO:0000256" key="4">
    <source>
        <dbReference type="ARBA" id="ARBA00022771"/>
    </source>
</evidence>
<dbReference type="InterPro" id="IPR027417">
    <property type="entry name" value="P-loop_NTPase"/>
</dbReference>
<feature type="compositionally biased region" description="Low complexity" evidence="10">
    <location>
        <begin position="129"/>
        <end position="148"/>
    </location>
</feature>
<dbReference type="GO" id="GO:0000724">
    <property type="term" value="P:double-strand break repair via homologous recombination"/>
    <property type="evidence" value="ECO:0007669"/>
    <property type="project" value="TreeGrafter"/>
</dbReference>
<dbReference type="PROSITE" id="PS51194">
    <property type="entry name" value="HELICASE_CTER"/>
    <property type="match status" value="1"/>
</dbReference>
<dbReference type="GO" id="GO:0008094">
    <property type="term" value="F:ATP-dependent activity, acting on DNA"/>
    <property type="evidence" value="ECO:0007669"/>
    <property type="project" value="TreeGrafter"/>
</dbReference>
<gene>
    <name evidence="14" type="ORF">C361_00985</name>
</gene>
<dbReference type="FunFam" id="3.40.50.10810:FF:000122">
    <property type="entry name" value="Uncharacterized protein"/>
    <property type="match status" value="1"/>
</dbReference>
<feature type="domain" description="Helicase C-terminal" evidence="13">
    <location>
        <begin position="1208"/>
        <end position="1362"/>
    </location>
</feature>
<feature type="region of interest" description="Disordered" evidence="10">
    <location>
        <begin position="216"/>
        <end position="343"/>
    </location>
</feature>
<organism evidence="14 15">
    <name type="scientific">Cryptococcus neoformans Tu259-1</name>
    <dbReference type="NCBI Taxonomy" id="1230072"/>
    <lineage>
        <taxon>Eukaryota</taxon>
        <taxon>Fungi</taxon>
        <taxon>Dikarya</taxon>
        <taxon>Basidiomycota</taxon>
        <taxon>Agaricomycotina</taxon>
        <taxon>Tremellomycetes</taxon>
        <taxon>Tremellales</taxon>
        <taxon>Cryptococcaceae</taxon>
        <taxon>Cryptococcus</taxon>
        <taxon>Cryptococcus neoformans species complex</taxon>
    </lineage>
</organism>
<name>A0A854QQD7_CRYNE</name>
<evidence type="ECO:0000259" key="11">
    <source>
        <dbReference type="PROSITE" id="PS50089"/>
    </source>
</evidence>
<dbReference type="GO" id="GO:0016787">
    <property type="term" value="F:hydrolase activity"/>
    <property type="evidence" value="ECO:0007669"/>
    <property type="project" value="UniProtKB-KW"/>
</dbReference>
<dbReference type="GO" id="GO:0005634">
    <property type="term" value="C:nucleus"/>
    <property type="evidence" value="ECO:0007669"/>
    <property type="project" value="TreeGrafter"/>
</dbReference>
<dbReference type="SMART" id="SM00487">
    <property type="entry name" value="DEXDc"/>
    <property type="match status" value="1"/>
</dbReference>
<comment type="caution">
    <text evidence="14">The sequence shown here is derived from an EMBL/GenBank/DDBJ whole genome shotgun (WGS) entry which is preliminary data.</text>
</comment>
<dbReference type="InterPro" id="IPR013083">
    <property type="entry name" value="Znf_RING/FYVE/PHD"/>
</dbReference>
<evidence type="ECO:0000256" key="1">
    <source>
        <dbReference type="ARBA" id="ARBA00007025"/>
    </source>
</evidence>
<dbReference type="PROSITE" id="PS00518">
    <property type="entry name" value="ZF_RING_1"/>
    <property type="match status" value="1"/>
</dbReference>
<evidence type="ECO:0000259" key="13">
    <source>
        <dbReference type="PROSITE" id="PS51194"/>
    </source>
</evidence>
<dbReference type="EMBL" id="AMKT01000018">
    <property type="protein sequence ID" value="OXG27714.1"/>
    <property type="molecule type" value="Genomic_DNA"/>
</dbReference>
<feature type="domain" description="Helicase ATP-binding" evidence="12">
    <location>
        <begin position="663"/>
        <end position="852"/>
    </location>
</feature>
<dbReference type="CDD" id="cd18008">
    <property type="entry name" value="DEXDc_SHPRH-like"/>
    <property type="match status" value="1"/>
</dbReference>
<feature type="region of interest" description="Disordered" evidence="10">
    <location>
        <begin position="126"/>
        <end position="183"/>
    </location>
</feature>
<dbReference type="Gene3D" id="3.30.40.10">
    <property type="entry name" value="Zinc/RING finger domain, C3HC4 (zinc finger)"/>
    <property type="match status" value="1"/>
</dbReference>
<dbReference type="InterPro" id="IPR049730">
    <property type="entry name" value="SNF2/RAD54-like_C"/>
</dbReference>
<keyword evidence="4 9" id="KW-0863">Zinc-finger</keyword>
<dbReference type="InterPro" id="IPR001650">
    <property type="entry name" value="Helicase_C-like"/>
</dbReference>
<comment type="similarity">
    <text evidence="1">Belongs to the SNF2/RAD54 helicase family.</text>
</comment>
<dbReference type="InterPro" id="IPR014001">
    <property type="entry name" value="Helicase_ATP-bd"/>
</dbReference>
<dbReference type="InterPro" id="IPR017907">
    <property type="entry name" value="Znf_RING_CS"/>
</dbReference>
<dbReference type="InterPro" id="IPR000330">
    <property type="entry name" value="SNF2_N"/>
</dbReference>
<keyword evidence="8" id="KW-0067">ATP-binding</keyword>
<dbReference type="GO" id="GO:0004386">
    <property type="term" value="F:helicase activity"/>
    <property type="evidence" value="ECO:0007669"/>
    <property type="project" value="UniProtKB-KW"/>
</dbReference>
<evidence type="ECO:0000313" key="15">
    <source>
        <dbReference type="Proteomes" id="UP000199727"/>
    </source>
</evidence>
<feature type="region of interest" description="Disordered" evidence="10">
    <location>
        <begin position="760"/>
        <end position="784"/>
    </location>
</feature>
<dbReference type="PROSITE" id="PS50089">
    <property type="entry name" value="ZF_RING_2"/>
    <property type="match status" value="1"/>
</dbReference>
<dbReference type="Pfam" id="PF00271">
    <property type="entry name" value="Helicase_C"/>
    <property type="match status" value="1"/>
</dbReference>
<dbReference type="SMART" id="SM00184">
    <property type="entry name" value="RING"/>
    <property type="match status" value="1"/>
</dbReference>
<dbReference type="FunFam" id="3.40.50.300:FF:002704">
    <property type="entry name" value="Unplaced genomic scaffold supercont1.17, whole genome shotgun sequence"/>
    <property type="match status" value="1"/>
</dbReference>
<feature type="compositionally biased region" description="Polar residues" evidence="10">
    <location>
        <begin position="149"/>
        <end position="169"/>
    </location>
</feature>
<dbReference type="Proteomes" id="UP000199727">
    <property type="component" value="Unassembled WGS sequence"/>
</dbReference>
<dbReference type="InterPro" id="IPR001841">
    <property type="entry name" value="Znf_RING"/>
</dbReference>
<dbReference type="InterPro" id="IPR050628">
    <property type="entry name" value="SNF2_RAD54_helicase_TF"/>
</dbReference>
<dbReference type="Pfam" id="PF13445">
    <property type="entry name" value="zf-RING_UBOX"/>
    <property type="match status" value="1"/>
</dbReference>
<accession>A0A854QQD7</accession>
<keyword evidence="3" id="KW-0547">Nucleotide-binding</keyword>
<dbReference type="OrthoDB" id="423559at2759"/>
<dbReference type="PANTHER" id="PTHR45626:SF16">
    <property type="entry name" value="ATP-DEPENDENT HELICASE ULS1"/>
    <property type="match status" value="1"/>
</dbReference>
<feature type="domain" description="RING-type" evidence="11">
    <location>
        <begin position="1045"/>
        <end position="1098"/>
    </location>
</feature>
<feature type="compositionally biased region" description="Basic and acidic residues" evidence="10">
    <location>
        <begin position="763"/>
        <end position="784"/>
    </location>
</feature>
<evidence type="ECO:0000256" key="9">
    <source>
        <dbReference type="PROSITE-ProRule" id="PRU00175"/>
    </source>
</evidence>
<feature type="region of interest" description="Disordered" evidence="10">
    <location>
        <begin position="1146"/>
        <end position="1186"/>
    </location>
</feature>
<dbReference type="GO" id="GO:0005737">
    <property type="term" value="C:cytoplasm"/>
    <property type="evidence" value="ECO:0007669"/>
    <property type="project" value="TreeGrafter"/>
</dbReference>
<evidence type="ECO:0000256" key="2">
    <source>
        <dbReference type="ARBA" id="ARBA00022723"/>
    </source>
</evidence>
<evidence type="ECO:0000256" key="10">
    <source>
        <dbReference type="SAM" id="MobiDB-lite"/>
    </source>
</evidence>
<dbReference type="Pfam" id="PF00176">
    <property type="entry name" value="SNF2-rel_dom"/>
    <property type="match status" value="1"/>
</dbReference>
<dbReference type="SMART" id="SM00490">
    <property type="entry name" value="HELICc"/>
    <property type="match status" value="1"/>
</dbReference>
<evidence type="ECO:0008006" key="16">
    <source>
        <dbReference type="Google" id="ProtNLM"/>
    </source>
</evidence>
<keyword evidence="6" id="KW-0347">Helicase</keyword>
<sequence>MKLTGAALNKLACKTLELEEDPTTPVPPFYVDLLEKHLRKCPNDTNFIAELADPQNPNSTKGGNGFGLIVCLEDQCWKEIILSADPLRGDGGRQEGFGSFWNYQEHCKENEHIKGRNERCKKMGIPIQSSSSSLPVSSSHASSSRITSTPNPLSTPASSSRTNQSYTMPSASSSNSISKKTSRPSILDALASSPATMSMHSSSPVLSPQVITTPSRMTSAALSRNIAPHVKATPTSASKKLSSSDTHRPASSTSGSRALTARHSSSSDIVPINRVAELKNGGHNANGGSSTTHTAEPFASDRTPLAPLRRNAKGAIPKREPVRQRTVSDTVHNDDDDDDTTLPSIKEQDKAFYKKFAAKREPIAVAATSSFALSAGVPASTSADVKSSVSTGVPLRDFYSSLLNELKQGRNGLGIDVIPTQDKEQRYAAELQHLLKALAAFQNEKHKFRIILQRMKFLKDALCNFNTVRNYVSPPIDITLIFPRLRFIIEKGQIIMTRVTTNAIGQLLKLPCGCGDASHACDFRAFSKDSGISHYREPGVTSSSSQLAHVGPVTPSIPERVRIIDSLASILSVGRAYTSYSDDDMSDDDGPHDPRHEMHDYTHSVAESLTAFFSDNLKDFHADSDVDKGLQKLGLNSLSDFLPGLKIKLMPHQVLGVSFMVEKERDHRYRGGLNGDSMGLGKTVQSIATMVANPSQDVQCKTTLIIAPLALLSQWKNEIESKTTEGLMKVLIYHGPKRATTAAALKQYDVVLTTYGTLTSESASDKPSKRKVKSVDGNEEERSTPAKMVGPLMKVKWYRVILDEAHQIRNKNTRATKACWALRAHLRWCLSGTLVVNSLDDIYSHLHFLQISPSAQWDHFREHISKMQKRFPKLATSRVQAILRVCCVRRHKESELNGKKLLELPPKTTKIIDLQFTDEERQIYTAIENKYRVTFNSFLRKGTVMKHYSIMLVMLTRLRQLTCHPWLLRRNPNDIGDERDVVVTDDDLFGGLEAPKMDDISEQARASTLIGQEYVERVKILLAERMKRLEGVPPDGIDEADDGECSICYEQYNDERITPCCHSFCAECLGNIFNTAQGNADLGDDDVQAGRRKCPLCRSIIDRAKIFRASAFMPVENDGEDDEDDSWGFQAEEVDDEDVDIGAKLEELNDDDMSEKKKGKRKAVESLESKRKKRKGKSKDDEAADDKLQAVNDEVSIEDVLPSTKMKKLGELIDAIIEQDPSQKIIVFSQFVEYIDLCSIFLRRRNIPHAKYVGSMKQDEREDTIKDFNRPMEEDKSPRCLLMSLKCGGVGLNLCIANHVICLDLAWNAATENQAVDRAHRIGQTREVVVHRLVVENTIDQRLMDLQQQKQALSDGAMGEGAAAKLGRLNIQDLIKLFGVRNQDDE</sequence>
<evidence type="ECO:0000256" key="5">
    <source>
        <dbReference type="ARBA" id="ARBA00022801"/>
    </source>
</evidence>
<evidence type="ECO:0000259" key="12">
    <source>
        <dbReference type="PROSITE" id="PS51192"/>
    </source>
</evidence>
<dbReference type="PANTHER" id="PTHR45626">
    <property type="entry name" value="TRANSCRIPTION TERMINATION FACTOR 2-RELATED"/>
    <property type="match status" value="1"/>
</dbReference>
<dbReference type="CDD" id="cd18793">
    <property type="entry name" value="SF2_C_SNF"/>
    <property type="match status" value="1"/>
</dbReference>
<dbReference type="SUPFAM" id="SSF57850">
    <property type="entry name" value="RING/U-box"/>
    <property type="match status" value="1"/>
</dbReference>